<accession>A0A975DJX1</accession>
<dbReference type="Gene3D" id="1.10.287.130">
    <property type="match status" value="1"/>
</dbReference>
<keyword evidence="9" id="KW-0614">Plasmid</keyword>
<dbReference type="InterPro" id="IPR003594">
    <property type="entry name" value="HATPase_dom"/>
</dbReference>
<dbReference type="EMBL" id="CP072135">
    <property type="protein sequence ID" value="QTH73216.1"/>
    <property type="molecule type" value="Genomic_DNA"/>
</dbReference>
<evidence type="ECO:0000256" key="6">
    <source>
        <dbReference type="ARBA" id="ARBA00023012"/>
    </source>
</evidence>
<keyword evidence="3" id="KW-0597">Phosphoprotein</keyword>
<dbReference type="InterPro" id="IPR004358">
    <property type="entry name" value="Sig_transdc_His_kin-like_C"/>
</dbReference>
<keyword evidence="10" id="KW-1185">Reference proteome</keyword>
<feature type="domain" description="Histidine kinase" evidence="8">
    <location>
        <begin position="322"/>
        <end position="538"/>
    </location>
</feature>
<evidence type="ECO:0000256" key="3">
    <source>
        <dbReference type="ARBA" id="ARBA00022553"/>
    </source>
</evidence>
<dbReference type="PANTHER" id="PTHR43711">
    <property type="entry name" value="TWO-COMPONENT HISTIDINE KINASE"/>
    <property type="match status" value="1"/>
</dbReference>
<dbReference type="SUPFAM" id="SSF48452">
    <property type="entry name" value="TPR-like"/>
    <property type="match status" value="1"/>
</dbReference>
<dbReference type="InterPro" id="IPR019734">
    <property type="entry name" value="TPR_rpt"/>
</dbReference>
<dbReference type="InterPro" id="IPR003661">
    <property type="entry name" value="HisK_dim/P_dom"/>
</dbReference>
<dbReference type="PANTHER" id="PTHR43711:SF1">
    <property type="entry name" value="HISTIDINE KINASE 1"/>
    <property type="match status" value="1"/>
</dbReference>
<evidence type="ECO:0000259" key="8">
    <source>
        <dbReference type="PROSITE" id="PS50109"/>
    </source>
</evidence>
<dbReference type="Gene3D" id="3.30.565.10">
    <property type="entry name" value="Histidine kinase-like ATPase, C-terminal domain"/>
    <property type="match status" value="1"/>
</dbReference>
<evidence type="ECO:0000256" key="1">
    <source>
        <dbReference type="ARBA" id="ARBA00000085"/>
    </source>
</evidence>
<feature type="transmembrane region" description="Helical" evidence="7">
    <location>
        <begin position="277"/>
        <end position="296"/>
    </location>
</feature>
<keyword evidence="7" id="KW-0812">Transmembrane</keyword>
<dbReference type="InterPro" id="IPR005467">
    <property type="entry name" value="His_kinase_dom"/>
</dbReference>
<reference evidence="9" key="1">
    <citation type="submission" date="2021-03" db="EMBL/GenBank/DDBJ databases">
        <title>Complete Genome of Pseudoalteromonas xiamenensis STKMTI.2, a new potential marine bacterium producing anti-Vibrio compounds.</title>
        <authorList>
            <person name="Handayani D.P."/>
            <person name="Isnansetyo A."/>
            <person name="Istiqomah I."/>
            <person name="Jumina J."/>
        </authorList>
    </citation>
    <scope>NUCLEOTIDE SEQUENCE</scope>
    <source>
        <strain evidence="9">STKMTI.2</strain>
        <plasmid evidence="9">unnamed5</plasmid>
    </source>
</reference>
<dbReference type="PRINTS" id="PR00344">
    <property type="entry name" value="BCTRLSENSOR"/>
</dbReference>
<geneLocation type="plasmid" evidence="9 10">
    <name>unnamed5</name>
</geneLocation>
<comment type="catalytic activity">
    <reaction evidence="1">
        <text>ATP + protein L-histidine = ADP + protein N-phospho-L-histidine.</text>
        <dbReference type="EC" id="2.7.13.3"/>
    </reaction>
</comment>
<gene>
    <name evidence="9" type="ORF">J5O05_20740</name>
</gene>
<dbReference type="InterPro" id="IPR036097">
    <property type="entry name" value="HisK_dim/P_sf"/>
</dbReference>
<dbReference type="AlphaFoldDB" id="A0A975DJX1"/>
<dbReference type="RefSeq" id="WP_208844835.1">
    <property type="nucleotide sequence ID" value="NZ_CP072135.1"/>
</dbReference>
<dbReference type="SMART" id="SM00387">
    <property type="entry name" value="HATPase_c"/>
    <property type="match status" value="1"/>
</dbReference>
<evidence type="ECO:0000256" key="7">
    <source>
        <dbReference type="SAM" id="Phobius"/>
    </source>
</evidence>
<evidence type="ECO:0000256" key="2">
    <source>
        <dbReference type="ARBA" id="ARBA00012438"/>
    </source>
</evidence>
<keyword evidence="4" id="KW-0808">Transferase</keyword>
<sequence length="541" mass="61962">MGVLSENSTNLSTSMGYYEQAKTYLQNSTNWALKGSLEFNIAAINERMGDFEQAKAYLTRALEYDRRSGNLTNVGFTTLKLAVMVARQGEPSEGLIELTKAIEELKQIQANELVSRAYYALADVYKKLNLNTERRDAALHSLEFALLTQSRIQQSHGYLAVIESELEANNVDAAKGYLKPYEHLVKETKSPHHQYMLMKVNAQIAELEGRFEAATLTYKTLLDTQYQTFEEKLKTQSQNHKSSLDMLSKQQQVVELDRDRKLTISQLENAKLQQQRWLLAFGLTFIFVCTFIYLYVHKRRSAELRAQLYEANIRQKDQLLADISHELRTPLSVLKLHIEAMEHNLIDDKTVAYEKINDKISQLNHLISDVYQLSQAENNALTVYNEKYNVHQLMTSYSYDMQRMISKHNLRFVCDIAVARDISMYVDKPKLDRIINNLTKNACLYTDSPGLVRFKVRLNPQYVFIQIDDSSPGVTNDQLSKLFERLYRVDTSRSRASGGSGLGLSICQSLAQVMQGKIDLKQGKYGGLCVKLLLPYEYKAN</sequence>
<organism evidence="9 10">
    <name type="scientific">Pseudoalteromonas xiamenensis</name>
    <dbReference type="NCBI Taxonomy" id="882626"/>
    <lineage>
        <taxon>Bacteria</taxon>
        <taxon>Pseudomonadati</taxon>
        <taxon>Pseudomonadota</taxon>
        <taxon>Gammaproteobacteria</taxon>
        <taxon>Alteromonadales</taxon>
        <taxon>Pseudoalteromonadaceae</taxon>
        <taxon>Pseudoalteromonas</taxon>
    </lineage>
</organism>
<keyword evidence="7" id="KW-0472">Membrane</keyword>
<dbReference type="SMART" id="SM00388">
    <property type="entry name" value="HisKA"/>
    <property type="match status" value="1"/>
</dbReference>
<dbReference type="GO" id="GO:0000155">
    <property type="term" value="F:phosphorelay sensor kinase activity"/>
    <property type="evidence" value="ECO:0007669"/>
    <property type="project" value="InterPro"/>
</dbReference>
<evidence type="ECO:0000313" key="10">
    <source>
        <dbReference type="Proteomes" id="UP000664904"/>
    </source>
</evidence>
<dbReference type="CDD" id="cd00082">
    <property type="entry name" value="HisKA"/>
    <property type="match status" value="1"/>
</dbReference>
<dbReference type="EC" id="2.7.13.3" evidence="2"/>
<evidence type="ECO:0000256" key="4">
    <source>
        <dbReference type="ARBA" id="ARBA00022679"/>
    </source>
</evidence>
<dbReference type="PROSITE" id="PS50109">
    <property type="entry name" value="HIS_KIN"/>
    <property type="match status" value="1"/>
</dbReference>
<keyword evidence="7" id="KW-1133">Transmembrane helix</keyword>
<dbReference type="Pfam" id="PF13181">
    <property type="entry name" value="TPR_8"/>
    <property type="match status" value="1"/>
</dbReference>
<dbReference type="Proteomes" id="UP000664904">
    <property type="component" value="Plasmid unnamed5"/>
</dbReference>
<dbReference type="SUPFAM" id="SSF55874">
    <property type="entry name" value="ATPase domain of HSP90 chaperone/DNA topoisomerase II/histidine kinase"/>
    <property type="match status" value="1"/>
</dbReference>
<keyword evidence="6" id="KW-0902">Two-component regulatory system</keyword>
<proteinExistence type="predicted"/>
<dbReference type="InterPro" id="IPR011990">
    <property type="entry name" value="TPR-like_helical_dom_sf"/>
</dbReference>
<dbReference type="SUPFAM" id="SSF47384">
    <property type="entry name" value="Homodimeric domain of signal transducing histidine kinase"/>
    <property type="match status" value="1"/>
</dbReference>
<dbReference type="Gene3D" id="1.25.40.10">
    <property type="entry name" value="Tetratricopeptide repeat domain"/>
    <property type="match status" value="1"/>
</dbReference>
<dbReference type="Pfam" id="PF00512">
    <property type="entry name" value="HisKA"/>
    <property type="match status" value="1"/>
</dbReference>
<protein>
    <recommendedName>
        <fullName evidence="2">histidine kinase</fullName>
        <ecNumber evidence="2">2.7.13.3</ecNumber>
    </recommendedName>
</protein>
<keyword evidence="5 9" id="KW-0418">Kinase</keyword>
<evidence type="ECO:0000256" key="5">
    <source>
        <dbReference type="ARBA" id="ARBA00022777"/>
    </source>
</evidence>
<dbReference type="KEGG" id="pxi:J5O05_20740"/>
<evidence type="ECO:0000313" key="9">
    <source>
        <dbReference type="EMBL" id="QTH73216.1"/>
    </source>
</evidence>
<dbReference type="Pfam" id="PF02518">
    <property type="entry name" value="HATPase_c"/>
    <property type="match status" value="1"/>
</dbReference>
<dbReference type="InterPro" id="IPR050736">
    <property type="entry name" value="Sensor_HK_Regulatory"/>
</dbReference>
<dbReference type="InterPro" id="IPR036890">
    <property type="entry name" value="HATPase_C_sf"/>
</dbReference>
<name>A0A975DJX1_9GAMM</name>